<keyword evidence="4" id="KW-0472">Membrane</keyword>
<dbReference type="AlphaFoldDB" id="A0A831LT90"/>
<dbReference type="PANTHER" id="PTHR43280">
    <property type="entry name" value="ARAC-FAMILY TRANSCRIPTIONAL REGULATOR"/>
    <property type="match status" value="1"/>
</dbReference>
<protein>
    <submittedName>
        <fullName evidence="6">Helix-turn-helix domain-containing protein</fullName>
    </submittedName>
</protein>
<sequence length="244" mass="28356">QIQKWVILTSRLVFAIQVVFFLIHGRNLVLRYNKRIANFYSNLESKTIVWVKFLLYSFVATSAMSMVFNFIGRGVFMESTWLLLIPSFIFSLLLFLIGLQGYMQNHTVIDLDRDEGGSHPGEQKKYNSEQLREKLVELFARKQIYRQPELKITEVSQFLATNRSYVSSLINTEFSCSFSEFVNGYRIIEAKKLLAESSIEHYSLNYISETVGFGSVGTFIRVFRESEGVTPGKYREEIKMREGR</sequence>
<keyword evidence="4" id="KW-0812">Transmembrane</keyword>
<dbReference type="PROSITE" id="PS01124">
    <property type="entry name" value="HTH_ARAC_FAMILY_2"/>
    <property type="match status" value="1"/>
</dbReference>
<dbReference type="Pfam" id="PF12833">
    <property type="entry name" value="HTH_18"/>
    <property type="match status" value="1"/>
</dbReference>
<evidence type="ECO:0000256" key="1">
    <source>
        <dbReference type="ARBA" id="ARBA00023015"/>
    </source>
</evidence>
<dbReference type="PANTHER" id="PTHR43280:SF2">
    <property type="entry name" value="HTH-TYPE TRANSCRIPTIONAL REGULATOR EXSA"/>
    <property type="match status" value="1"/>
</dbReference>
<dbReference type="InterPro" id="IPR009057">
    <property type="entry name" value="Homeodomain-like_sf"/>
</dbReference>
<dbReference type="PROSITE" id="PS00041">
    <property type="entry name" value="HTH_ARAC_FAMILY_1"/>
    <property type="match status" value="1"/>
</dbReference>
<keyword evidence="2" id="KW-0238">DNA-binding</keyword>
<dbReference type="SMART" id="SM00342">
    <property type="entry name" value="HTH_ARAC"/>
    <property type="match status" value="1"/>
</dbReference>
<feature type="non-terminal residue" evidence="6">
    <location>
        <position position="1"/>
    </location>
</feature>
<proteinExistence type="predicted"/>
<evidence type="ECO:0000256" key="2">
    <source>
        <dbReference type="ARBA" id="ARBA00023125"/>
    </source>
</evidence>
<organism evidence="6">
    <name type="scientific">Mariniphaga anaerophila</name>
    <dbReference type="NCBI Taxonomy" id="1484053"/>
    <lineage>
        <taxon>Bacteria</taxon>
        <taxon>Pseudomonadati</taxon>
        <taxon>Bacteroidota</taxon>
        <taxon>Bacteroidia</taxon>
        <taxon>Marinilabiliales</taxon>
        <taxon>Prolixibacteraceae</taxon>
        <taxon>Mariniphaga</taxon>
    </lineage>
</organism>
<dbReference type="GO" id="GO:0003700">
    <property type="term" value="F:DNA-binding transcription factor activity"/>
    <property type="evidence" value="ECO:0007669"/>
    <property type="project" value="InterPro"/>
</dbReference>
<feature type="transmembrane region" description="Helical" evidence="4">
    <location>
        <begin position="12"/>
        <end position="29"/>
    </location>
</feature>
<evidence type="ECO:0000256" key="4">
    <source>
        <dbReference type="SAM" id="Phobius"/>
    </source>
</evidence>
<evidence type="ECO:0000313" key="6">
    <source>
        <dbReference type="EMBL" id="HDR50875.1"/>
    </source>
</evidence>
<keyword evidence="1" id="KW-0805">Transcription regulation</keyword>
<evidence type="ECO:0000259" key="5">
    <source>
        <dbReference type="PROSITE" id="PS01124"/>
    </source>
</evidence>
<keyword evidence="3" id="KW-0804">Transcription</keyword>
<dbReference type="InterPro" id="IPR018060">
    <property type="entry name" value="HTH_AraC"/>
</dbReference>
<accession>A0A831LT90</accession>
<dbReference type="GO" id="GO:0043565">
    <property type="term" value="F:sequence-specific DNA binding"/>
    <property type="evidence" value="ECO:0007669"/>
    <property type="project" value="InterPro"/>
</dbReference>
<reference evidence="6" key="1">
    <citation type="journal article" date="2020" name="mSystems">
        <title>Genome- and Community-Level Interaction Insights into Carbon Utilization and Element Cycling Functions of Hydrothermarchaeota in Hydrothermal Sediment.</title>
        <authorList>
            <person name="Zhou Z."/>
            <person name="Liu Y."/>
            <person name="Xu W."/>
            <person name="Pan J."/>
            <person name="Luo Z.H."/>
            <person name="Li M."/>
        </authorList>
    </citation>
    <scope>NUCLEOTIDE SEQUENCE [LARGE SCALE GENOMIC DNA]</scope>
    <source>
        <strain evidence="6">SpSt-1217</strain>
    </source>
</reference>
<evidence type="ECO:0000256" key="3">
    <source>
        <dbReference type="ARBA" id="ARBA00023163"/>
    </source>
</evidence>
<gene>
    <name evidence="6" type="ORF">ENN90_04540</name>
</gene>
<keyword evidence="4" id="KW-1133">Transmembrane helix</keyword>
<dbReference type="SUPFAM" id="SSF46689">
    <property type="entry name" value="Homeodomain-like"/>
    <property type="match status" value="1"/>
</dbReference>
<dbReference type="Proteomes" id="UP000886047">
    <property type="component" value="Unassembled WGS sequence"/>
</dbReference>
<name>A0A831LT90_9BACT</name>
<feature type="domain" description="HTH araC/xylS-type" evidence="5">
    <location>
        <begin position="134"/>
        <end position="237"/>
    </location>
</feature>
<feature type="transmembrane region" description="Helical" evidence="4">
    <location>
        <begin position="83"/>
        <end position="103"/>
    </location>
</feature>
<comment type="caution">
    <text evidence="6">The sequence shown here is derived from an EMBL/GenBank/DDBJ whole genome shotgun (WGS) entry which is preliminary data.</text>
</comment>
<feature type="transmembrane region" description="Helical" evidence="4">
    <location>
        <begin position="49"/>
        <end position="71"/>
    </location>
</feature>
<dbReference type="EMBL" id="DSDK01000251">
    <property type="protein sequence ID" value="HDR50875.1"/>
    <property type="molecule type" value="Genomic_DNA"/>
</dbReference>
<dbReference type="Gene3D" id="1.10.10.60">
    <property type="entry name" value="Homeodomain-like"/>
    <property type="match status" value="2"/>
</dbReference>
<dbReference type="InterPro" id="IPR018062">
    <property type="entry name" value="HTH_AraC-typ_CS"/>
</dbReference>